<organism evidence="1 2">
    <name type="scientific">Pinibacter soli</name>
    <dbReference type="NCBI Taxonomy" id="3044211"/>
    <lineage>
        <taxon>Bacteria</taxon>
        <taxon>Pseudomonadati</taxon>
        <taxon>Bacteroidota</taxon>
        <taxon>Chitinophagia</taxon>
        <taxon>Chitinophagales</taxon>
        <taxon>Chitinophagaceae</taxon>
        <taxon>Pinibacter</taxon>
    </lineage>
</organism>
<protein>
    <submittedName>
        <fullName evidence="1">Uncharacterized protein</fullName>
    </submittedName>
</protein>
<dbReference type="EMBL" id="JASBRG010000007">
    <property type="protein sequence ID" value="MDI3321365.1"/>
    <property type="molecule type" value="Genomic_DNA"/>
</dbReference>
<dbReference type="Proteomes" id="UP001226434">
    <property type="component" value="Unassembled WGS sequence"/>
</dbReference>
<dbReference type="PROSITE" id="PS51257">
    <property type="entry name" value="PROKAR_LIPOPROTEIN"/>
    <property type="match status" value="1"/>
</dbReference>
<comment type="caution">
    <text evidence="1">The sequence shown here is derived from an EMBL/GenBank/DDBJ whole genome shotgun (WGS) entry which is preliminary data.</text>
</comment>
<dbReference type="RefSeq" id="WP_282335475.1">
    <property type="nucleotide sequence ID" value="NZ_JASBRG010000007.1"/>
</dbReference>
<evidence type="ECO:0000313" key="2">
    <source>
        <dbReference type="Proteomes" id="UP001226434"/>
    </source>
</evidence>
<proteinExistence type="predicted"/>
<sequence>MKSIVLLTIALTSIFGSCTNSTSDKIREFIPGMYVRQLHDEFTNGADTLVISEQDLSGGVYFIDNMTGYQQQLDGKVFPPEHKVEKRTGVYDRRTHQLIIQNTGDILTFLPRQNKLLQGRTEYNKVKDK</sequence>
<reference evidence="1 2" key="1">
    <citation type="submission" date="2023-05" db="EMBL/GenBank/DDBJ databases">
        <title>Genome sequence of Pinibacter sp. MAH-24.</title>
        <authorList>
            <person name="Huq M.A."/>
        </authorList>
    </citation>
    <scope>NUCLEOTIDE SEQUENCE [LARGE SCALE GENOMIC DNA]</scope>
    <source>
        <strain evidence="1 2">MAH-24</strain>
    </source>
</reference>
<keyword evidence="2" id="KW-1185">Reference proteome</keyword>
<evidence type="ECO:0000313" key="1">
    <source>
        <dbReference type="EMBL" id="MDI3321365.1"/>
    </source>
</evidence>
<accession>A0ABT6RFM5</accession>
<name>A0ABT6RFM5_9BACT</name>
<gene>
    <name evidence="1" type="ORF">QJ048_16340</name>
</gene>